<keyword evidence="2" id="KW-0808">Transferase</keyword>
<dbReference type="SUPFAM" id="SSF53335">
    <property type="entry name" value="S-adenosyl-L-methionine-dependent methyltransferases"/>
    <property type="match status" value="1"/>
</dbReference>
<keyword evidence="2" id="KW-0489">Methyltransferase</keyword>
<dbReference type="PANTHER" id="PTHR34203:SF15">
    <property type="entry name" value="SLL1173 PROTEIN"/>
    <property type="match status" value="1"/>
</dbReference>
<evidence type="ECO:0000313" key="2">
    <source>
        <dbReference type="EMBL" id="MDJ1171249.1"/>
    </source>
</evidence>
<organism evidence="2 3">
    <name type="scientific">Roseofilum acuticapitatum BLCC-M154</name>
    <dbReference type="NCBI Taxonomy" id="3022444"/>
    <lineage>
        <taxon>Bacteria</taxon>
        <taxon>Bacillati</taxon>
        <taxon>Cyanobacteriota</taxon>
        <taxon>Cyanophyceae</taxon>
        <taxon>Desertifilales</taxon>
        <taxon>Desertifilaceae</taxon>
        <taxon>Roseofilum</taxon>
        <taxon>Roseofilum acuticapitatum</taxon>
    </lineage>
</organism>
<gene>
    <name evidence="2" type="ORF">PMG71_17610</name>
</gene>
<dbReference type="Proteomes" id="UP001235303">
    <property type="component" value="Unassembled WGS sequence"/>
</dbReference>
<keyword evidence="3" id="KW-1185">Reference proteome</keyword>
<name>A0ABT7AWG3_9CYAN</name>
<dbReference type="InterPro" id="IPR052514">
    <property type="entry name" value="SAM-dependent_MTase"/>
</dbReference>
<dbReference type="EMBL" id="JAQOSP010000109">
    <property type="protein sequence ID" value="MDJ1171249.1"/>
    <property type="molecule type" value="Genomic_DNA"/>
</dbReference>
<protein>
    <submittedName>
        <fullName evidence="2">FkbM family methyltransferase</fullName>
    </submittedName>
</protein>
<dbReference type="PANTHER" id="PTHR34203">
    <property type="entry name" value="METHYLTRANSFERASE, FKBM FAMILY PROTEIN"/>
    <property type="match status" value="1"/>
</dbReference>
<dbReference type="InterPro" id="IPR029063">
    <property type="entry name" value="SAM-dependent_MTases_sf"/>
</dbReference>
<dbReference type="GO" id="GO:0032259">
    <property type="term" value="P:methylation"/>
    <property type="evidence" value="ECO:0007669"/>
    <property type="project" value="UniProtKB-KW"/>
</dbReference>
<dbReference type="InterPro" id="IPR006342">
    <property type="entry name" value="FkbM_mtfrase"/>
</dbReference>
<comment type="caution">
    <text evidence="2">The sequence shown here is derived from an EMBL/GenBank/DDBJ whole genome shotgun (WGS) entry which is preliminary data.</text>
</comment>
<evidence type="ECO:0000313" key="3">
    <source>
        <dbReference type="Proteomes" id="UP001235303"/>
    </source>
</evidence>
<reference evidence="2 3" key="1">
    <citation type="submission" date="2023-01" db="EMBL/GenBank/DDBJ databases">
        <title>Novel diversity within Roseofilum (Cyanobacteria; Desertifilaceae) from marine benthic mats with descriptions of four novel species.</title>
        <authorList>
            <person name="Wang Y."/>
            <person name="Berthold D.E."/>
            <person name="Hu J."/>
            <person name="Lefler F.W."/>
            <person name="Laughinghouse H.D. IV."/>
        </authorList>
    </citation>
    <scope>NUCLEOTIDE SEQUENCE [LARGE SCALE GENOMIC DNA]</scope>
    <source>
        <strain evidence="2 3">BLCC-M154</strain>
    </source>
</reference>
<dbReference type="NCBIfam" id="TIGR01444">
    <property type="entry name" value="fkbM_fam"/>
    <property type="match status" value="1"/>
</dbReference>
<dbReference type="Pfam" id="PF05050">
    <property type="entry name" value="Methyltransf_21"/>
    <property type="match status" value="1"/>
</dbReference>
<proteinExistence type="predicted"/>
<evidence type="ECO:0000259" key="1">
    <source>
        <dbReference type="Pfam" id="PF05050"/>
    </source>
</evidence>
<dbReference type="GO" id="GO:0008168">
    <property type="term" value="F:methyltransferase activity"/>
    <property type="evidence" value="ECO:0007669"/>
    <property type="project" value="UniProtKB-KW"/>
</dbReference>
<sequence>MAEIVILSNFSRKLNYFSRAAKEIGYGKFLYRYGLRGFHKIIKVNQKMVLFNNVPMILPFGSQFGTELFLKKEKLDWGSEAVLTRFLDKEKSFIDIGANIGYYTLLAAPLSREVYAFEPDPRVIKTLEENISQFQNCHIIREALYSEAGTMEISLNSMPELNSLVRTDNEGKKMIVKVNTLDNLMSEYPSLKVSGIKTDAEGADFEILLGGKNLLIRDQPLVLSEAYPNKNLLNFIESIGFTCYAFAKPKNQEVYPSNAKFIKIEKQPNNYRIKMIFIVPARLATEFQTLACV</sequence>
<feature type="domain" description="Methyltransferase FkbM" evidence="1">
    <location>
        <begin position="95"/>
        <end position="230"/>
    </location>
</feature>
<dbReference type="Gene3D" id="3.40.50.150">
    <property type="entry name" value="Vaccinia Virus protein VP39"/>
    <property type="match status" value="1"/>
</dbReference>
<accession>A0ABT7AWG3</accession>